<protein>
    <recommendedName>
        <fullName evidence="4">HTH tetR-type domain-containing protein</fullName>
    </recommendedName>
</protein>
<gene>
    <name evidence="5" type="ORF">GCM10009547_19330</name>
</gene>
<name>A0ABN1GRC8_9ACTN</name>
<organism evidence="5 6">
    <name type="scientific">Sporichthya brevicatena</name>
    <dbReference type="NCBI Taxonomy" id="171442"/>
    <lineage>
        <taxon>Bacteria</taxon>
        <taxon>Bacillati</taxon>
        <taxon>Actinomycetota</taxon>
        <taxon>Actinomycetes</taxon>
        <taxon>Sporichthyales</taxon>
        <taxon>Sporichthyaceae</taxon>
        <taxon>Sporichthya</taxon>
    </lineage>
</organism>
<evidence type="ECO:0000313" key="6">
    <source>
        <dbReference type="Proteomes" id="UP001500957"/>
    </source>
</evidence>
<dbReference type="PANTHER" id="PTHR30055">
    <property type="entry name" value="HTH-TYPE TRANSCRIPTIONAL REGULATOR RUTR"/>
    <property type="match status" value="1"/>
</dbReference>
<dbReference type="Gene3D" id="1.10.357.10">
    <property type="entry name" value="Tetracycline Repressor, domain 2"/>
    <property type="match status" value="1"/>
</dbReference>
<dbReference type="RefSeq" id="WP_344604068.1">
    <property type="nucleotide sequence ID" value="NZ_BAAAHE010000014.1"/>
</dbReference>
<feature type="region of interest" description="Disordered" evidence="3">
    <location>
        <begin position="207"/>
        <end position="249"/>
    </location>
</feature>
<keyword evidence="6" id="KW-1185">Reference proteome</keyword>
<accession>A0ABN1GRC8</accession>
<feature type="compositionally biased region" description="Basic residues" evidence="3">
    <location>
        <begin position="214"/>
        <end position="232"/>
    </location>
</feature>
<feature type="DNA-binding region" description="H-T-H motif" evidence="2">
    <location>
        <begin position="36"/>
        <end position="55"/>
    </location>
</feature>
<evidence type="ECO:0000256" key="3">
    <source>
        <dbReference type="SAM" id="MobiDB-lite"/>
    </source>
</evidence>
<feature type="domain" description="HTH tetR-type" evidence="4">
    <location>
        <begin position="13"/>
        <end position="73"/>
    </location>
</feature>
<dbReference type="Pfam" id="PF00440">
    <property type="entry name" value="TetR_N"/>
    <property type="match status" value="1"/>
</dbReference>
<dbReference type="PANTHER" id="PTHR30055:SF226">
    <property type="entry name" value="HTH-TYPE TRANSCRIPTIONAL REGULATOR PKSA"/>
    <property type="match status" value="1"/>
</dbReference>
<comment type="caution">
    <text evidence="5">The sequence shown here is derived from an EMBL/GenBank/DDBJ whole genome shotgun (WGS) entry which is preliminary data.</text>
</comment>
<dbReference type="InterPro" id="IPR009057">
    <property type="entry name" value="Homeodomain-like_sf"/>
</dbReference>
<sequence length="249" mass="27574">MTTEAPRKRLSRPARQAQILEAARAVFLESGLSGTRTREIALRAGITEAYLYRHFKSKDDLYTLAIEAPLEQLVVTLHEEIEQLKATEGIRRDQLLERANQVFLQAMKEITPLLTVAMFSELSKGKPFYTRTIRPRLQQAFESIIVDLSGWDPPRVDTDVAVLGFFGVHYGLCLDYMLCERKLDVPKVAKQITDVFAGGIREFAESAPPAAKAGTRKTGKPAPKRAPAKKAAPRTATGAAPKKRAARSA</sequence>
<proteinExistence type="predicted"/>
<evidence type="ECO:0000313" key="5">
    <source>
        <dbReference type="EMBL" id="GAA0617268.1"/>
    </source>
</evidence>
<dbReference type="EMBL" id="BAAAHE010000014">
    <property type="protein sequence ID" value="GAA0617268.1"/>
    <property type="molecule type" value="Genomic_DNA"/>
</dbReference>
<dbReference type="Gene3D" id="1.10.10.60">
    <property type="entry name" value="Homeodomain-like"/>
    <property type="match status" value="1"/>
</dbReference>
<evidence type="ECO:0000256" key="1">
    <source>
        <dbReference type="ARBA" id="ARBA00023125"/>
    </source>
</evidence>
<dbReference type="SUPFAM" id="SSF46689">
    <property type="entry name" value="Homeodomain-like"/>
    <property type="match status" value="1"/>
</dbReference>
<reference evidence="5 6" key="1">
    <citation type="journal article" date="2019" name="Int. J. Syst. Evol. Microbiol.">
        <title>The Global Catalogue of Microorganisms (GCM) 10K type strain sequencing project: providing services to taxonomists for standard genome sequencing and annotation.</title>
        <authorList>
            <consortium name="The Broad Institute Genomics Platform"/>
            <consortium name="The Broad Institute Genome Sequencing Center for Infectious Disease"/>
            <person name="Wu L."/>
            <person name="Ma J."/>
        </authorList>
    </citation>
    <scope>NUCLEOTIDE SEQUENCE [LARGE SCALE GENOMIC DNA]</scope>
    <source>
        <strain evidence="5 6">JCM 10671</strain>
    </source>
</reference>
<dbReference type="PRINTS" id="PR00455">
    <property type="entry name" value="HTHTETR"/>
</dbReference>
<dbReference type="InterPro" id="IPR050109">
    <property type="entry name" value="HTH-type_TetR-like_transc_reg"/>
</dbReference>
<dbReference type="PROSITE" id="PS50977">
    <property type="entry name" value="HTH_TETR_2"/>
    <property type="match status" value="1"/>
</dbReference>
<evidence type="ECO:0000256" key="2">
    <source>
        <dbReference type="PROSITE-ProRule" id="PRU00335"/>
    </source>
</evidence>
<keyword evidence="1 2" id="KW-0238">DNA-binding</keyword>
<evidence type="ECO:0000259" key="4">
    <source>
        <dbReference type="PROSITE" id="PS50977"/>
    </source>
</evidence>
<dbReference type="Proteomes" id="UP001500957">
    <property type="component" value="Unassembled WGS sequence"/>
</dbReference>
<dbReference type="InterPro" id="IPR001647">
    <property type="entry name" value="HTH_TetR"/>
</dbReference>